<evidence type="ECO:0000313" key="3">
    <source>
        <dbReference type="EMBL" id="WHY53831.1"/>
    </source>
</evidence>
<dbReference type="CDD" id="cd00093">
    <property type="entry name" value="HTH_XRE"/>
    <property type="match status" value="1"/>
</dbReference>
<dbReference type="InterPro" id="IPR050807">
    <property type="entry name" value="TransReg_Diox_bact_type"/>
</dbReference>
<dbReference type="GO" id="GO:0005829">
    <property type="term" value="C:cytosol"/>
    <property type="evidence" value="ECO:0007669"/>
    <property type="project" value="TreeGrafter"/>
</dbReference>
<accession>A0AAX3X4Q0</accession>
<dbReference type="SMART" id="SM00530">
    <property type="entry name" value="HTH_XRE"/>
    <property type="match status" value="1"/>
</dbReference>
<dbReference type="PANTHER" id="PTHR46797">
    <property type="entry name" value="HTH-TYPE TRANSCRIPTIONAL REGULATOR"/>
    <property type="match status" value="1"/>
</dbReference>
<evidence type="ECO:0000313" key="4">
    <source>
        <dbReference type="Proteomes" id="UP001178322"/>
    </source>
</evidence>
<organism evidence="3 4">
    <name type="scientific">Lysinibacillus pakistanensis</name>
    <dbReference type="NCBI Taxonomy" id="759811"/>
    <lineage>
        <taxon>Bacteria</taxon>
        <taxon>Bacillati</taxon>
        <taxon>Bacillota</taxon>
        <taxon>Bacilli</taxon>
        <taxon>Bacillales</taxon>
        <taxon>Bacillaceae</taxon>
        <taxon>Lysinibacillus</taxon>
    </lineage>
</organism>
<dbReference type="EMBL" id="CP126101">
    <property type="protein sequence ID" value="WHY53831.1"/>
    <property type="molecule type" value="Genomic_DNA"/>
</dbReference>
<keyword evidence="1" id="KW-0238">DNA-binding</keyword>
<dbReference type="GO" id="GO:0003677">
    <property type="term" value="F:DNA binding"/>
    <property type="evidence" value="ECO:0007669"/>
    <property type="project" value="UniProtKB-KW"/>
</dbReference>
<dbReference type="RefSeq" id="WP_283872297.1">
    <property type="nucleotide sequence ID" value="NZ_CP126101.1"/>
</dbReference>
<dbReference type="InterPro" id="IPR001387">
    <property type="entry name" value="Cro/C1-type_HTH"/>
</dbReference>
<dbReference type="PANTHER" id="PTHR46797:SF1">
    <property type="entry name" value="METHYLPHOSPHONATE SYNTHASE"/>
    <property type="match status" value="1"/>
</dbReference>
<dbReference type="GO" id="GO:0003700">
    <property type="term" value="F:DNA-binding transcription factor activity"/>
    <property type="evidence" value="ECO:0007669"/>
    <property type="project" value="TreeGrafter"/>
</dbReference>
<protein>
    <submittedName>
        <fullName evidence="3">Helix-turn-helix transcriptional regulator</fullName>
    </submittedName>
</protein>
<dbReference type="InterPro" id="IPR010982">
    <property type="entry name" value="Lambda_DNA-bd_dom_sf"/>
</dbReference>
<dbReference type="Pfam" id="PF01381">
    <property type="entry name" value="HTH_3"/>
    <property type="match status" value="1"/>
</dbReference>
<sequence>MDLGKKIISLREKRGWTQRELANRVNLNVSVMNRIESNERPVKDSELLNLANILEVSTDYLLGRTDIPALTPQEKDEAAFQAFANDPELNVFYRELPESDEEAVRKLRNIWEIIKNEKK</sequence>
<dbReference type="Proteomes" id="UP001178322">
    <property type="component" value="Chromosome"/>
</dbReference>
<evidence type="ECO:0000259" key="2">
    <source>
        <dbReference type="PROSITE" id="PS50943"/>
    </source>
</evidence>
<dbReference type="Gene3D" id="1.10.260.40">
    <property type="entry name" value="lambda repressor-like DNA-binding domains"/>
    <property type="match status" value="1"/>
</dbReference>
<gene>
    <name evidence="3" type="ORF">QNH24_11525</name>
</gene>
<dbReference type="SUPFAM" id="SSF47413">
    <property type="entry name" value="lambda repressor-like DNA-binding domains"/>
    <property type="match status" value="1"/>
</dbReference>
<evidence type="ECO:0000256" key="1">
    <source>
        <dbReference type="ARBA" id="ARBA00023125"/>
    </source>
</evidence>
<dbReference type="PROSITE" id="PS50943">
    <property type="entry name" value="HTH_CROC1"/>
    <property type="match status" value="1"/>
</dbReference>
<name>A0AAX3X4Q0_9BACI</name>
<reference evidence="3" key="1">
    <citation type="submission" date="2023-05" db="EMBL/GenBank/DDBJ databases">
        <title>Comparative genomics of Bacillaceae isolates and their secondary metabolite potential.</title>
        <authorList>
            <person name="Song L."/>
            <person name="Nielsen L.J."/>
            <person name="Mohite O."/>
            <person name="Xu X."/>
            <person name="Weber T."/>
            <person name="Kovacs A.T."/>
        </authorList>
    </citation>
    <scope>NUCLEOTIDE SEQUENCE</scope>
    <source>
        <strain evidence="3">LY1</strain>
    </source>
</reference>
<dbReference type="AlphaFoldDB" id="A0AAX3X4Q0"/>
<feature type="domain" description="HTH cro/C1-type" evidence="2">
    <location>
        <begin position="7"/>
        <end position="61"/>
    </location>
</feature>
<proteinExistence type="predicted"/>